<feature type="non-terminal residue" evidence="2">
    <location>
        <position position="67"/>
    </location>
</feature>
<dbReference type="Gene3D" id="1.10.10.1020">
    <property type="entry name" value="RecBCD complex, subunit RecD, N-terminal domain"/>
    <property type="match status" value="1"/>
</dbReference>
<evidence type="ECO:0000259" key="1">
    <source>
        <dbReference type="Pfam" id="PF21185"/>
    </source>
</evidence>
<dbReference type="InterPro" id="IPR049550">
    <property type="entry name" value="RecD_N"/>
</dbReference>
<comment type="caution">
    <text evidence="2">The sequence shown here is derived from an EMBL/GenBank/DDBJ whole genome shotgun (WGS) entry which is preliminary data.</text>
</comment>
<sequence>MNRLITIKHLRDQGIFSDIDVHFAQLMLSLSDDMDEASLLGVVLASHFTTLGSSCVNLNGLANQLFP</sequence>
<accession>A0ABT7VTG5</accession>
<name>A0ABT7VTG5_9GAMM</name>
<proteinExistence type="predicted"/>
<dbReference type="EMBL" id="JAUCGM010000323">
    <property type="protein sequence ID" value="MDM8562865.1"/>
    <property type="molecule type" value="Genomic_DNA"/>
</dbReference>
<reference evidence="2" key="1">
    <citation type="submission" date="2023-06" db="EMBL/GenBank/DDBJ databases">
        <title>Uncultivated large filamentous bacteria from sulfidic sediments reveal new species and different genomic features in energy metabolism and defense.</title>
        <authorList>
            <person name="Fonseca A."/>
        </authorList>
    </citation>
    <scope>NUCLEOTIDE SEQUENCE</scope>
    <source>
        <strain evidence="2">HSG4</strain>
    </source>
</reference>
<evidence type="ECO:0000313" key="3">
    <source>
        <dbReference type="Proteomes" id="UP001171945"/>
    </source>
</evidence>
<keyword evidence="3" id="KW-1185">Reference proteome</keyword>
<organism evidence="2 3">
    <name type="scientific">Candidatus Marithioploca araucensis</name>
    <dbReference type="NCBI Taxonomy" id="70273"/>
    <lineage>
        <taxon>Bacteria</taxon>
        <taxon>Pseudomonadati</taxon>
        <taxon>Pseudomonadota</taxon>
        <taxon>Gammaproteobacteria</taxon>
        <taxon>Thiotrichales</taxon>
        <taxon>Thiotrichaceae</taxon>
        <taxon>Candidatus Marithioploca</taxon>
    </lineage>
</organism>
<feature type="domain" description="RecBCD enzyme subunit RecD N-terminal" evidence="1">
    <location>
        <begin position="13"/>
        <end position="64"/>
    </location>
</feature>
<evidence type="ECO:0000313" key="2">
    <source>
        <dbReference type="EMBL" id="MDM8562865.1"/>
    </source>
</evidence>
<dbReference type="InterPro" id="IPR041851">
    <property type="entry name" value="RecD_N_sf"/>
</dbReference>
<gene>
    <name evidence="2" type="ORF">QUF54_05875</name>
</gene>
<dbReference type="Proteomes" id="UP001171945">
    <property type="component" value="Unassembled WGS sequence"/>
</dbReference>
<dbReference type="Pfam" id="PF21185">
    <property type="entry name" value="RecD_N"/>
    <property type="match status" value="1"/>
</dbReference>
<protein>
    <recommendedName>
        <fullName evidence="1">RecBCD enzyme subunit RecD N-terminal domain-containing protein</fullName>
    </recommendedName>
</protein>